<evidence type="ECO:0000313" key="2">
    <source>
        <dbReference type="EMBL" id="KAL3339185.1"/>
    </source>
</evidence>
<sequence length="243" mass="28122">MIYISSNLCAYGKWKGVVTVHLLEYYRNLWVNVLFKDDVEEEEDGDKKEEDGPPFSVTELKKVGIQCSCAISHHNKVIHFKSSMLLGKLFLPQLIIDELNMTLLYSLVAYESSCNLEYTSCGFSSYLNFMSMLINGEEDVKELRAKEVIQVNLKFSNEQVVNFFKDIVAHHDPNPRVFKPVKRHISTYFKSKNLLPLRVGYAEFKQRYFSGSWSFLVFLTVIFTVSMTVIQTIFTGIQTYKND</sequence>
<proteinExistence type="predicted"/>
<gene>
    <name evidence="2" type="ORF">AABB24_028028</name>
</gene>
<reference evidence="2 3" key="1">
    <citation type="submission" date="2024-05" db="EMBL/GenBank/DDBJ databases">
        <title>De novo assembly of an allotetraploid wild potato.</title>
        <authorList>
            <person name="Hosaka A.J."/>
        </authorList>
    </citation>
    <scope>NUCLEOTIDE SEQUENCE [LARGE SCALE GENOMIC DNA]</scope>
    <source>
        <tissue evidence="2">Young leaves</tissue>
    </source>
</reference>
<dbReference type="AlphaFoldDB" id="A0ABD2S5I3"/>
<dbReference type="EMBL" id="JBJKTR010000016">
    <property type="protein sequence ID" value="KAL3339185.1"/>
    <property type="molecule type" value="Genomic_DNA"/>
</dbReference>
<keyword evidence="1" id="KW-1133">Transmembrane helix</keyword>
<evidence type="ECO:0000313" key="3">
    <source>
        <dbReference type="Proteomes" id="UP001627284"/>
    </source>
</evidence>
<protein>
    <submittedName>
        <fullName evidence="2">Uncharacterized protein</fullName>
    </submittedName>
</protein>
<comment type="caution">
    <text evidence="2">The sequence shown here is derived from an EMBL/GenBank/DDBJ whole genome shotgun (WGS) entry which is preliminary data.</text>
</comment>
<keyword evidence="1" id="KW-0812">Transmembrane</keyword>
<accession>A0ABD2S5I3</accession>
<feature type="transmembrane region" description="Helical" evidence="1">
    <location>
        <begin position="215"/>
        <end position="237"/>
    </location>
</feature>
<evidence type="ECO:0000256" key="1">
    <source>
        <dbReference type="SAM" id="Phobius"/>
    </source>
</evidence>
<organism evidence="2 3">
    <name type="scientific">Solanum stoloniferum</name>
    <dbReference type="NCBI Taxonomy" id="62892"/>
    <lineage>
        <taxon>Eukaryota</taxon>
        <taxon>Viridiplantae</taxon>
        <taxon>Streptophyta</taxon>
        <taxon>Embryophyta</taxon>
        <taxon>Tracheophyta</taxon>
        <taxon>Spermatophyta</taxon>
        <taxon>Magnoliopsida</taxon>
        <taxon>eudicotyledons</taxon>
        <taxon>Gunneridae</taxon>
        <taxon>Pentapetalae</taxon>
        <taxon>asterids</taxon>
        <taxon>lamiids</taxon>
        <taxon>Solanales</taxon>
        <taxon>Solanaceae</taxon>
        <taxon>Solanoideae</taxon>
        <taxon>Solaneae</taxon>
        <taxon>Solanum</taxon>
    </lineage>
</organism>
<dbReference type="EMBL" id="JBJKTR010000016">
    <property type="protein sequence ID" value="KAL3339187.1"/>
    <property type="molecule type" value="Genomic_DNA"/>
</dbReference>
<dbReference type="EMBL" id="JBJKTR010000016">
    <property type="protein sequence ID" value="KAL3339186.1"/>
    <property type="molecule type" value="Genomic_DNA"/>
</dbReference>
<dbReference type="Proteomes" id="UP001627284">
    <property type="component" value="Unassembled WGS sequence"/>
</dbReference>
<dbReference type="PANTHER" id="PTHR31549:SF171">
    <property type="entry name" value="GI15025"/>
    <property type="match status" value="1"/>
</dbReference>
<dbReference type="PANTHER" id="PTHR31549">
    <property type="entry name" value="PROTEIN, PUTATIVE (DUF247)-RELATED-RELATED"/>
    <property type="match status" value="1"/>
</dbReference>
<dbReference type="Pfam" id="PF03140">
    <property type="entry name" value="DUF247"/>
    <property type="match status" value="1"/>
</dbReference>
<keyword evidence="1" id="KW-0472">Membrane</keyword>
<dbReference type="InterPro" id="IPR004158">
    <property type="entry name" value="DUF247_pln"/>
</dbReference>
<keyword evidence="3" id="KW-1185">Reference proteome</keyword>
<name>A0ABD2S5I3_9SOLN</name>